<dbReference type="InterPro" id="IPR014371">
    <property type="entry name" value="Oat_ACAT_DAG_ARE"/>
</dbReference>
<dbReference type="PANTHER" id="PTHR10408">
    <property type="entry name" value="STEROL O-ACYLTRANSFERASE"/>
    <property type="match status" value="1"/>
</dbReference>
<evidence type="ECO:0000256" key="6">
    <source>
        <dbReference type="ARBA" id="ARBA00022692"/>
    </source>
</evidence>
<evidence type="ECO:0000256" key="7">
    <source>
        <dbReference type="ARBA" id="ARBA00022824"/>
    </source>
</evidence>
<name>A0A7S0HE69_9CRYP</name>
<comment type="pathway">
    <text evidence="2">Lipid metabolism.</text>
</comment>
<keyword evidence="5" id="KW-0808">Transferase</keyword>
<dbReference type="Pfam" id="PF03062">
    <property type="entry name" value="MBOAT"/>
    <property type="match status" value="1"/>
</dbReference>
<feature type="transmembrane region" description="Helical" evidence="13">
    <location>
        <begin position="178"/>
        <end position="200"/>
    </location>
</feature>
<dbReference type="GO" id="GO:0019432">
    <property type="term" value="P:triglyceride biosynthetic process"/>
    <property type="evidence" value="ECO:0007669"/>
    <property type="project" value="TreeGrafter"/>
</dbReference>
<dbReference type="PIRSF" id="PIRSF000439">
    <property type="entry name" value="Oat_ACAT_DAG_ARE"/>
    <property type="match status" value="1"/>
</dbReference>
<reference evidence="14" key="1">
    <citation type="submission" date="2021-01" db="EMBL/GenBank/DDBJ databases">
        <authorList>
            <person name="Corre E."/>
            <person name="Pelletier E."/>
            <person name="Niang G."/>
            <person name="Scheremetjew M."/>
            <person name="Finn R."/>
            <person name="Kale V."/>
            <person name="Holt S."/>
            <person name="Cochrane G."/>
            <person name="Meng A."/>
            <person name="Brown T."/>
            <person name="Cohen L."/>
        </authorList>
    </citation>
    <scope>NUCLEOTIDE SEQUENCE</scope>
    <source>
        <strain evidence="14">CCMP325</strain>
    </source>
</reference>
<evidence type="ECO:0000256" key="13">
    <source>
        <dbReference type="SAM" id="Phobius"/>
    </source>
</evidence>
<evidence type="ECO:0000256" key="1">
    <source>
        <dbReference type="ARBA" id="ARBA00004477"/>
    </source>
</evidence>
<feature type="compositionally biased region" description="Basic and acidic residues" evidence="12">
    <location>
        <begin position="34"/>
        <end position="49"/>
    </location>
</feature>
<evidence type="ECO:0000313" key="14">
    <source>
        <dbReference type="EMBL" id="CAD8471900.1"/>
    </source>
</evidence>
<feature type="transmembrane region" description="Helical" evidence="13">
    <location>
        <begin position="424"/>
        <end position="442"/>
    </location>
</feature>
<gene>
    <name evidence="14" type="ORF">HPHI1048_LOCUS3861</name>
</gene>
<feature type="region of interest" description="Disordered" evidence="12">
    <location>
        <begin position="26"/>
        <end position="49"/>
    </location>
</feature>
<keyword evidence="7" id="KW-0256">Endoplasmic reticulum</keyword>
<evidence type="ECO:0000256" key="11">
    <source>
        <dbReference type="PIRSR" id="PIRSR000439-1"/>
    </source>
</evidence>
<evidence type="ECO:0000256" key="4">
    <source>
        <dbReference type="ARBA" id="ARBA00013244"/>
    </source>
</evidence>
<dbReference type="EMBL" id="HBEO01005421">
    <property type="protein sequence ID" value="CAD8471900.1"/>
    <property type="molecule type" value="Transcribed_RNA"/>
</dbReference>
<evidence type="ECO:0000256" key="2">
    <source>
        <dbReference type="ARBA" id="ARBA00005189"/>
    </source>
</evidence>
<feature type="active site" evidence="11">
    <location>
        <position position="384"/>
    </location>
</feature>
<feature type="non-terminal residue" evidence="14">
    <location>
        <position position="1"/>
    </location>
</feature>
<dbReference type="AlphaFoldDB" id="A0A7S0HE69"/>
<evidence type="ECO:0000256" key="8">
    <source>
        <dbReference type="ARBA" id="ARBA00022989"/>
    </source>
</evidence>
<evidence type="ECO:0000256" key="12">
    <source>
        <dbReference type="SAM" id="MobiDB-lite"/>
    </source>
</evidence>
<keyword evidence="8 13" id="KW-1133">Transmembrane helix</keyword>
<sequence>VESAGLHLYIGFTRCKLAMCQPSDESESVATQDQQKHDRPSSSKSAAEKKVNVNEDGNFLSFAPRPSLFSSEHPSNSYRGFVNVLIILLLMSNLRIVIQNLYKYGLLINPWHITHLGKSDNVCLAFSLWFYIFSAYGIEKLHGYVYSPIIKILHWTNAIASFVVPWYAIWYFRTDPSGGIIVLVFATTAFMKIVSFFLVCDRLRTEAKSKDKTFKPKLRQLLYFVAAPTLVFSPRYPRTAKIRWGWVLRRICEFIGIWAGIYVVARQYVMPGLQNTLVPLENGSFFLIVEGLLKIAVPNFLIWILGFYSIFHLYLNILAELTRFGDRQFYKDWWNSTTLGYFWRTWNLPVHSWMVEHVYMPLTNRGWRKSPASIFIFIISAIFHELIVSIPFWNFKLLAFGGMMLQVPLIELTKCLKGSQTGNVIFWLSIMLGQPLIVLLYARDYAQGLYGPWTDADTKTVGKILNGFQEALGWSIAANLTTVAPPSMPPSTSAVHWKVLDRFYKFMH</sequence>
<dbReference type="PANTHER" id="PTHR10408:SF7">
    <property type="entry name" value="DIACYLGLYCEROL O-ACYLTRANSFERASE 1"/>
    <property type="match status" value="1"/>
</dbReference>
<organism evidence="14">
    <name type="scientific">Hanusia phi</name>
    <dbReference type="NCBI Taxonomy" id="3032"/>
    <lineage>
        <taxon>Eukaryota</taxon>
        <taxon>Cryptophyceae</taxon>
        <taxon>Pyrenomonadales</taxon>
        <taxon>Geminigeraceae</taxon>
        <taxon>Hanusia</taxon>
    </lineage>
</organism>
<keyword evidence="6 13" id="KW-0812">Transmembrane</keyword>
<accession>A0A7S0HE69</accession>
<comment type="subcellular location">
    <subcellularLocation>
        <location evidence="1">Endoplasmic reticulum membrane</location>
        <topology evidence="1">Multi-pass membrane protein</topology>
    </subcellularLocation>
</comment>
<dbReference type="GO" id="GO:0004144">
    <property type="term" value="F:diacylglycerol O-acyltransferase activity"/>
    <property type="evidence" value="ECO:0007669"/>
    <property type="project" value="UniProtKB-EC"/>
</dbReference>
<feature type="transmembrane region" description="Helical" evidence="13">
    <location>
        <begin position="81"/>
        <end position="102"/>
    </location>
</feature>
<protein>
    <recommendedName>
        <fullName evidence="4">diacylglycerol O-acyltransferase</fullName>
        <ecNumber evidence="4">2.3.1.20</ecNumber>
    </recommendedName>
</protein>
<comment type="similarity">
    <text evidence="3">Belongs to the membrane-bound acyltransferase family. Sterol o-acyltransferase subfamily.</text>
</comment>
<evidence type="ECO:0000256" key="10">
    <source>
        <dbReference type="ARBA" id="ARBA00023315"/>
    </source>
</evidence>
<feature type="transmembrane region" description="Helical" evidence="13">
    <location>
        <begin position="300"/>
        <end position="319"/>
    </location>
</feature>
<feature type="transmembrane region" description="Helical" evidence="13">
    <location>
        <begin position="374"/>
        <end position="395"/>
    </location>
</feature>
<keyword evidence="9 13" id="KW-0472">Membrane</keyword>
<feature type="transmembrane region" description="Helical" evidence="13">
    <location>
        <begin position="150"/>
        <end position="172"/>
    </location>
</feature>
<evidence type="ECO:0000256" key="9">
    <source>
        <dbReference type="ARBA" id="ARBA00023136"/>
    </source>
</evidence>
<keyword evidence="10" id="KW-0012">Acyltransferase</keyword>
<feature type="transmembrane region" description="Helical" evidence="13">
    <location>
        <begin position="122"/>
        <end position="138"/>
    </location>
</feature>
<dbReference type="EC" id="2.3.1.20" evidence="4"/>
<evidence type="ECO:0000256" key="5">
    <source>
        <dbReference type="ARBA" id="ARBA00022679"/>
    </source>
</evidence>
<dbReference type="InterPro" id="IPR004299">
    <property type="entry name" value="MBOAT_fam"/>
</dbReference>
<dbReference type="GO" id="GO:0005789">
    <property type="term" value="C:endoplasmic reticulum membrane"/>
    <property type="evidence" value="ECO:0007669"/>
    <property type="project" value="UniProtKB-SubCell"/>
</dbReference>
<proteinExistence type="inferred from homology"/>
<evidence type="ECO:0000256" key="3">
    <source>
        <dbReference type="ARBA" id="ARBA00009010"/>
    </source>
</evidence>